<organism evidence="1 2">
    <name type="scientific">Nocardia jinanensis</name>
    <dbReference type="NCBI Taxonomy" id="382504"/>
    <lineage>
        <taxon>Bacteria</taxon>
        <taxon>Bacillati</taxon>
        <taxon>Actinomycetota</taxon>
        <taxon>Actinomycetes</taxon>
        <taxon>Mycobacteriales</taxon>
        <taxon>Nocardiaceae</taxon>
        <taxon>Nocardia</taxon>
    </lineage>
</organism>
<dbReference type="GO" id="GO:0016829">
    <property type="term" value="F:lyase activity"/>
    <property type="evidence" value="ECO:0007669"/>
    <property type="project" value="InterPro"/>
</dbReference>
<keyword evidence="2" id="KW-1185">Reference proteome</keyword>
<protein>
    <submittedName>
        <fullName evidence="1">Molybdenum cofactor biosynthesis protein MoeC</fullName>
    </submittedName>
</protein>
<dbReference type="AlphaFoldDB" id="A0A917RVK8"/>
<comment type="caution">
    <text evidence="1">The sequence shown here is derived from an EMBL/GenBank/DDBJ whole genome shotgun (WGS) entry which is preliminary data.</text>
</comment>
<name>A0A917RVK8_9NOCA</name>
<gene>
    <name evidence="1" type="ORF">GCM10011588_63630</name>
</gene>
<evidence type="ECO:0000313" key="2">
    <source>
        <dbReference type="Proteomes" id="UP000638263"/>
    </source>
</evidence>
<dbReference type="CDD" id="cd03451">
    <property type="entry name" value="FkbR2"/>
    <property type="match status" value="1"/>
</dbReference>
<dbReference type="InterPro" id="IPR029069">
    <property type="entry name" value="HotDog_dom_sf"/>
</dbReference>
<dbReference type="PANTHER" id="PTHR43664">
    <property type="entry name" value="MONOAMINE OXIDASE-RELATED"/>
    <property type="match status" value="1"/>
</dbReference>
<sequence length="167" mass="18349">MTTHHGWHGRYYEDFVVGDVYEHPLGRTVTDTDNTWFTLLTQNTAPIHFDHEYAAATEFGKPLVVATLTLALVAGQSVGDVSQNVFANVGWNNIVLPKPVFAGDTIRSRSTVLAARESASRPQLGLITVSTEGYNQRAETVISYERSVLVYKRGHGPRHAPLKGISA</sequence>
<dbReference type="Proteomes" id="UP000638263">
    <property type="component" value="Unassembled WGS sequence"/>
</dbReference>
<dbReference type="EMBL" id="BMMH01000025">
    <property type="protein sequence ID" value="GGL40143.1"/>
    <property type="molecule type" value="Genomic_DNA"/>
</dbReference>
<dbReference type="InterPro" id="IPR052342">
    <property type="entry name" value="MCH/BMMD"/>
</dbReference>
<dbReference type="Gene3D" id="3.10.129.10">
    <property type="entry name" value="Hotdog Thioesterase"/>
    <property type="match status" value="1"/>
</dbReference>
<reference evidence="1" key="2">
    <citation type="submission" date="2020-09" db="EMBL/GenBank/DDBJ databases">
        <authorList>
            <person name="Sun Q."/>
            <person name="Zhou Y."/>
        </authorList>
    </citation>
    <scope>NUCLEOTIDE SEQUENCE</scope>
    <source>
        <strain evidence="1">CGMCC 4.3508</strain>
    </source>
</reference>
<dbReference type="PANTHER" id="PTHR43664:SF1">
    <property type="entry name" value="BETA-METHYLMALYL-COA DEHYDRATASE"/>
    <property type="match status" value="1"/>
</dbReference>
<dbReference type="SUPFAM" id="SSF54637">
    <property type="entry name" value="Thioesterase/thiol ester dehydrase-isomerase"/>
    <property type="match status" value="1"/>
</dbReference>
<dbReference type="InterPro" id="IPR048274">
    <property type="entry name" value="MC_hydratase"/>
</dbReference>
<dbReference type="Pfam" id="PF19315">
    <property type="entry name" value="MC_hydratase"/>
    <property type="match status" value="1"/>
</dbReference>
<dbReference type="RefSeq" id="WP_058856700.1">
    <property type="nucleotide sequence ID" value="NZ_BMMH01000025.1"/>
</dbReference>
<evidence type="ECO:0000313" key="1">
    <source>
        <dbReference type="EMBL" id="GGL40143.1"/>
    </source>
</evidence>
<reference evidence="1" key="1">
    <citation type="journal article" date="2014" name="Int. J. Syst. Evol. Microbiol.">
        <title>Complete genome sequence of Corynebacterium casei LMG S-19264T (=DSM 44701T), isolated from a smear-ripened cheese.</title>
        <authorList>
            <consortium name="US DOE Joint Genome Institute (JGI-PGF)"/>
            <person name="Walter F."/>
            <person name="Albersmeier A."/>
            <person name="Kalinowski J."/>
            <person name="Ruckert C."/>
        </authorList>
    </citation>
    <scope>NUCLEOTIDE SEQUENCE</scope>
    <source>
        <strain evidence="1">CGMCC 4.3508</strain>
    </source>
</reference>
<accession>A0A917RVK8</accession>
<proteinExistence type="predicted"/>